<protein>
    <submittedName>
        <fullName evidence="3">DNA-directed RNA polymerase</fullName>
    </submittedName>
</protein>
<dbReference type="AlphaFoldDB" id="A0A0G2I8A6"/>
<feature type="signal peptide" evidence="2">
    <location>
        <begin position="1"/>
        <end position="19"/>
    </location>
</feature>
<keyword evidence="3" id="KW-0240">DNA-directed RNA polymerase</keyword>
<feature type="compositionally biased region" description="Low complexity" evidence="1">
    <location>
        <begin position="231"/>
        <end position="254"/>
    </location>
</feature>
<evidence type="ECO:0000313" key="3">
    <source>
        <dbReference type="EMBL" id="KKZ66857.1"/>
    </source>
</evidence>
<dbReference type="PANTHER" id="PTHR36182">
    <property type="entry name" value="PROTEIN, PUTATIVE (AFU_ORTHOLOGUE AFUA_6G10930)-RELATED"/>
    <property type="match status" value="1"/>
</dbReference>
<evidence type="ECO:0000313" key="4">
    <source>
        <dbReference type="Proteomes" id="UP000034164"/>
    </source>
</evidence>
<comment type="caution">
    <text evidence="3">The sequence shown here is derived from an EMBL/GenBank/DDBJ whole genome shotgun (WGS) entry which is preliminary data.</text>
</comment>
<keyword evidence="2" id="KW-0732">Signal</keyword>
<feature type="chain" id="PRO_5002545861" evidence="2">
    <location>
        <begin position="20"/>
        <end position="350"/>
    </location>
</feature>
<organism evidence="3 4">
    <name type="scientific">[Emmonsia] crescens</name>
    <dbReference type="NCBI Taxonomy" id="73230"/>
    <lineage>
        <taxon>Eukaryota</taxon>
        <taxon>Fungi</taxon>
        <taxon>Dikarya</taxon>
        <taxon>Ascomycota</taxon>
        <taxon>Pezizomycotina</taxon>
        <taxon>Eurotiomycetes</taxon>
        <taxon>Eurotiomycetidae</taxon>
        <taxon>Onygenales</taxon>
        <taxon>Ajellomycetaceae</taxon>
        <taxon>Emergomyces</taxon>
    </lineage>
</organism>
<dbReference type="GO" id="GO:0000428">
    <property type="term" value="C:DNA-directed RNA polymerase complex"/>
    <property type="evidence" value="ECO:0007669"/>
    <property type="project" value="UniProtKB-KW"/>
</dbReference>
<reference evidence="4" key="1">
    <citation type="journal article" date="2015" name="PLoS Genet.">
        <title>The dynamic genome and transcriptome of the human fungal pathogen Blastomyces and close relative Emmonsia.</title>
        <authorList>
            <person name="Munoz J.F."/>
            <person name="Gauthier G.M."/>
            <person name="Desjardins C.A."/>
            <person name="Gallo J.E."/>
            <person name="Holder J."/>
            <person name="Sullivan T.D."/>
            <person name="Marty A.J."/>
            <person name="Carmen J.C."/>
            <person name="Chen Z."/>
            <person name="Ding L."/>
            <person name="Gujja S."/>
            <person name="Magrini V."/>
            <person name="Misas E."/>
            <person name="Mitreva M."/>
            <person name="Priest M."/>
            <person name="Saif S."/>
            <person name="Whiston E.A."/>
            <person name="Young S."/>
            <person name="Zeng Q."/>
            <person name="Goldman W.E."/>
            <person name="Mardis E.R."/>
            <person name="Taylor J.W."/>
            <person name="McEwen J.G."/>
            <person name="Clay O.K."/>
            <person name="Klein B.S."/>
            <person name="Cuomo C.A."/>
        </authorList>
    </citation>
    <scope>NUCLEOTIDE SEQUENCE [LARGE SCALE GENOMIC DNA]</scope>
    <source>
        <strain evidence="4">UAMH 3008</strain>
    </source>
</reference>
<dbReference type="PANTHER" id="PTHR36182:SF1">
    <property type="entry name" value="PROTEIN, PUTATIVE (AFU_ORTHOLOGUE AFUA_6G10930)-RELATED"/>
    <property type="match status" value="1"/>
</dbReference>
<feature type="compositionally biased region" description="Low complexity" evidence="1">
    <location>
        <begin position="268"/>
        <end position="278"/>
    </location>
</feature>
<dbReference type="Proteomes" id="UP000034164">
    <property type="component" value="Unassembled WGS sequence"/>
</dbReference>
<dbReference type="OrthoDB" id="2342176at2759"/>
<feature type="compositionally biased region" description="Pro residues" evidence="1">
    <location>
        <begin position="292"/>
        <end position="302"/>
    </location>
</feature>
<accession>A0A0G2I8A6</accession>
<evidence type="ECO:0000256" key="1">
    <source>
        <dbReference type="SAM" id="MobiDB-lite"/>
    </source>
</evidence>
<gene>
    <name evidence="3" type="ORF">EMCG_07462</name>
</gene>
<name>A0A0G2I8A6_9EURO</name>
<dbReference type="VEuPathDB" id="FungiDB:EMCG_07462"/>
<sequence length="350" mass="36399">MKYLGIFLLLSLLSRGVYSHMQMKNPLPIKSPLDPLNTGNLRDVNYKNPLWANGSDYPCKGYLGQPFRAAADYKAGNEYEMSIDQNTATHLGGSCQFSLSYDNGKSFRVIKSVIGGCPLPLAYKFKIPSTAPSGKAIFAWTWFNRIGNREMYMNCAYVTVSGGSGDGFDSLPEIFKANVALQTRCATLENLDVVFPDPGSVVEFGPGGEGPPNRGIENCTSSAGGASGQKPQPSTQAPQSPPVASTTPPTDVPGGPVPQQSPAPPDQASPSPNASSNPSPNPSLDVGGQSPAAPPAADPAPGNPGTCTAGDIKCDSSSTWSMCSGDGTHHIPMGAVATGTACKDGKMAPQ</sequence>
<proteinExistence type="predicted"/>
<evidence type="ECO:0000256" key="2">
    <source>
        <dbReference type="SAM" id="SignalP"/>
    </source>
</evidence>
<keyword evidence="3" id="KW-0804">Transcription</keyword>
<dbReference type="EMBL" id="LCZI01000383">
    <property type="protein sequence ID" value="KKZ66857.1"/>
    <property type="molecule type" value="Genomic_DNA"/>
</dbReference>
<feature type="compositionally biased region" description="Pro residues" evidence="1">
    <location>
        <begin position="255"/>
        <end position="267"/>
    </location>
</feature>
<dbReference type="Gene3D" id="2.70.50.70">
    <property type="match status" value="1"/>
</dbReference>
<feature type="region of interest" description="Disordered" evidence="1">
    <location>
        <begin position="202"/>
        <end position="318"/>
    </location>
</feature>